<accession>A0A0A2USU3</accession>
<evidence type="ECO:0000313" key="3">
    <source>
        <dbReference type="Proteomes" id="UP000030153"/>
    </source>
</evidence>
<comment type="caution">
    <text evidence="2">The sequence shown here is derived from an EMBL/GenBank/DDBJ whole genome shotgun (WGS) entry which is preliminary data.</text>
</comment>
<dbReference type="Proteomes" id="UP000030153">
    <property type="component" value="Unassembled WGS sequence"/>
</dbReference>
<organism evidence="2 3">
    <name type="scientific">Pontibacillus chungwhensis BH030062</name>
    <dbReference type="NCBI Taxonomy" id="1385513"/>
    <lineage>
        <taxon>Bacteria</taxon>
        <taxon>Bacillati</taxon>
        <taxon>Bacillota</taxon>
        <taxon>Bacilli</taxon>
        <taxon>Bacillales</taxon>
        <taxon>Bacillaceae</taxon>
        <taxon>Pontibacillus</taxon>
    </lineage>
</organism>
<dbReference type="EMBL" id="AVBG01000007">
    <property type="protein sequence ID" value="KGP91337.1"/>
    <property type="molecule type" value="Genomic_DNA"/>
</dbReference>
<feature type="transmembrane region" description="Helical" evidence="1">
    <location>
        <begin position="35"/>
        <end position="54"/>
    </location>
</feature>
<keyword evidence="3" id="KW-1185">Reference proteome</keyword>
<keyword evidence="1" id="KW-0472">Membrane</keyword>
<keyword evidence="1" id="KW-0812">Transmembrane</keyword>
<keyword evidence="1" id="KW-1133">Transmembrane helix</keyword>
<dbReference type="eggNOG" id="ENOG5032YNC">
    <property type="taxonomic scope" value="Bacteria"/>
</dbReference>
<gene>
    <name evidence="2" type="ORF">N780_08800</name>
</gene>
<dbReference type="AlphaFoldDB" id="A0A0A2USU3"/>
<dbReference type="RefSeq" id="WP_036783726.1">
    <property type="nucleotide sequence ID" value="NZ_AVBG01000007.1"/>
</dbReference>
<evidence type="ECO:0000313" key="2">
    <source>
        <dbReference type="EMBL" id="KGP91337.1"/>
    </source>
</evidence>
<protein>
    <submittedName>
        <fullName evidence="2">Uncharacterized protein</fullName>
    </submittedName>
</protein>
<sequence length="143" mass="16645">MPYRAKTQKFPLLLLLLLIVSSLLSRNSLSIEYTVFGILLCICIALALFIRYECKVNHDHVTYRVLFFSWPIYKRTLTPNEMKQIKFKRVGWNTKGAIIKTKKGIPVRITHFTPDDVYTDLADFASKHNLSIYKSKDYLILEG</sequence>
<reference evidence="2 3" key="1">
    <citation type="submission" date="2013-08" db="EMBL/GenBank/DDBJ databases">
        <title>Genome of Pontibacillus chungwhensis.</title>
        <authorList>
            <person name="Wang Q."/>
            <person name="Wang G."/>
        </authorList>
    </citation>
    <scope>NUCLEOTIDE SEQUENCE [LARGE SCALE GENOMIC DNA]</scope>
    <source>
        <strain evidence="2 3">BH030062</strain>
    </source>
</reference>
<proteinExistence type="predicted"/>
<name>A0A0A2USU3_9BACI</name>
<evidence type="ECO:0000256" key="1">
    <source>
        <dbReference type="SAM" id="Phobius"/>
    </source>
</evidence>